<evidence type="ECO:0000259" key="10">
    <source>
        <dbReference type="PROSITE" id="PS50048"/>
    </source>
</evidence>
<reference evidence="12" key="1">
    <citation type="submission" date="2013-04" db="EMBL/GenBank/DDBJ databases">
        <title>The role of melanin in R. necatrix, as revealed by RNAi mediated gene silencing.</title>
        <authorList>
            <person name="Kanematsu S."/>
            <person name="Ito T."/>
            <person name="Shimizu T."/>
        </authorList>
    </citation>
    <scope>NUCLEOTIDE SEQUENCE</scope>
</reference>
<name>X5IHC9_ROSNE</name>
<dbReference type="PANTHER" id="PTHR47660:SF2">
    <property type="entry name" value="TRANSCRIPTION FACTOR WITH C2H2 AND ZN(2)-CYS(6) DNA BINDING DOMAIN (EUROFUNG)"/>
    <property type="match status" value="1"/>
</dbReference>
<evidence type="ECO:0000259" key="11">
    <source>
        <dbReference type="PROSITE" id="PS50157"/>
    </source>
</evidence>
<accession>X5IHC9</accession>
<feature type="domain" description="Zn(2)-C6 fungal-type" evidence="10">
    <location>
        <begin position="76"/>
        <end position="103"/>
    </location>
</feature>
<dbReference type="SMART" id="SM00066">
    <property type="entry name" value="GAL4"/>
    <property type="match status" value="1"/>
</dbReference>
<dbReference type="PROSITE" id="PS00028">
    <property type="entry name" value="ZINC_FINGER_C2H2_1"/>
    <property type="match status" value="2"/>
</dbReference>
<keyword evidence="6" id="KW-0804">Transcription</keyword>
<dbReference type="Pfam" id="PF00172">
    <property type="entry name" value="Zn_clus"/>
    <property type="match status" value="1"/>
</dbReference>
<dbReference type="Pfam" id="PF00096">
    <property type="entry name" value="zf-C2H2"/>
    <property type="match status" value="2"/>
</dbReference>
<dbReference type="PANTHER" id="PTHR47660">
    <property type="entry name" value="TRANSCRIPTION FACTOR WITH C2H2 AND ZN(2)-CYS(6) DNA BINDING DOMAIN (EUROFUNG)-RELATED-RELATED"/>
    <property type="match status" value="1"/>
</dbReference>
<evidence type="ECO:0000256" key="9">
    <source>
        <dbReference type="SAM" id="MobiDB-lite"/>
    </source>
</evidence>
<evidence type="ECO:0000256" key="7">
    <source>
        <dbReference type="ARBA" id="ARBA00023242"/>
    </source>
</evidence>
<keyword evidence="7" id="KW-0539">Nucleus</keyword>
<evidence type="ECO:0000256" key="2">
    <source>
        <dbReference type="ARBA" id="ARBA00022737"/>
    </source>
</evidence>
<feature type="compositionally biased region" description="Polar residues" evidence="9">
    <location>
        <begin position="724"/>
        <end position="739"/>
    </location>
</feature>
<dbReference type="PROSITE" id="PS50048">
    <property type="entry name" value="ZN2_CY6_FUNGAL_2"/>
    <property type="match status" value="1"/>
</dbReference>
<dbReference type="SMART" id="SM00355">
    <property type="entry name" value="ZnF_C2H2"/>
    <property type="match status" value="2"/>
</dbReference>
<keyword evidence="1" id="KW-0479">Metal-binding</keyword>
<organism evidence="12">
    <name type="scientific">Rosellinia necatrix</name>
    <name type="common">White root-rot fungus</name>
    <dbReference type="NCBI Taxonomy" id="77044"/>
    <lineage>
        <taxon>Eukaryota</taxon>
        <taxon>Fungi</taxon>
        <taxon>Dikarya</taxon>
        <taxon>Ascomycota</taxon>
        <taxon>Pezizomycotina</taxon>
        <taxon>Sordariomycetes</taxon>
        <taxon>Xylariomycetidae</taxon>
        <taxon>Xylariales</taxon>
        <taxon>Xylariaceae</taxon>
        <taxon>Rosellinia</taxon>
    </lineage>
</organism>
<proteinExistence type="predicted"/>
<dbReference type="InterPro" id="IPR036864">
    <property type="entry name" value="Zn2-C6_fun-type_DNA-bd_sf"/>
</dbReference>
<feature type="domain" description="C2H2-type" evidence="11">
    <location>
        <begin position="2"/>
        <end position="29"/>
    </location>
</feature>
<feature type="region of interest" description="Disordered" evidence="9">
    <location>
        <begin position="114"/>
        <end position="149"/>
    </location>
</feature>
<dbReference type="Gene3D" id="3.30.160.60">
    <property type="entry name" value="Classic Zinc Finger"/>
    <property type="match status" value="2"/>
</dbReference>
<dbReference type="GO" id="GO:0003677">
    <property type="term" value="F:DNA binding"/>
    <property type="evidence" value="ECO:0007669"/>
    <property type="project" value="InterPro"/>
</dbReference>
<dbReference type="PROSITE" id="PS50157">
    <property type="entry name" value="ZINC_FINGER_C2H2_2"/>
    <property type="match status" value="2"/>
</dbReference>
<evidence type="ECO:0000256" key="3">
    <source>
        <dbReference type="ARBA" id="ARBA00022771"/>
    </source>
</evidence>
<dbReference type="GO" id="GO:0000981">
    <property type="term" value="F:DNA-binding transcription factor activity, RNA polymerase II-specific"/>
    <property type="evidence" value="ECO:0007669"/>
    <property type="project" value="InterPro"/>
</dbReference>
<evidence type="ECO:0000256" key="6">
    <source>
        <dbReference type="ARBA" id="ARBA00023163"/>
    </source>
</evidence>
<dbReference type="InterPro" id="IPR036236">
    <property type="entry name" value="Znf_C2H2_sf"/>
</dbReference>
<protein>
    <submittedName>
        <fullName evidence="12">Putative melanin regulator</fullName>
    </submittedName>
</protein>
<dbReference type="FunFam" id="3.30.160.60:FF:000100">
    <property type="entry name" value="Zinc finger 45-like"/>
    <property type="match status" value="1"/>
</dbReference>
<keyword evidence="2" id="KW-0677">Repeat</keyword>
<feature type="region of interest" description="Disordered" evidence="9">
    <location>
        <begin position="279"/>
        <end position="299"/>
    </location>
</feature>
<keyword evidence="3 8" id="KW-0863">Zinc-finger</keyword>
<dbReference type="EMBL" id="AB818841">
    <property type="protein sequence ID" value="BAO58975.1"/>
    <property type="molecule type" value="Genomic_DNA"/>
</dbReference>
<dbReference type="PROSITE" id="PS00463">
    <property type="entry name" value="ZN2_CY6_FUNGAL_1"/>
    <property type="match status" value="1"/>
</dbReference>
<keyword evidence="4" id="KW-0862">Zinc</keyword>
<gene>
    <name evidence="12" type="primary">RnMR1</name>
</gene>
<evidence type="ECO:0000313" key="12">
    <source>
        <dbReference type="EMBL" id="BAO58975.1"/>
    </source>
</evidence>
<feature type="domain" description="C2H2-type" evidence="11">
    <location>
        <begin position="30"/>
        <end position="58"/>
    </location>
</feature>
<dbReference type="InterPro" id="IPR013087">
    <property type="entry name" value="Znf_C2H2_type"/>
</dbReference>
<dbReference type="SUPFAM" id="SSF57667">
    <property type="entry name" value="beta-beta-alpha zinc fingers"/>
    <property type="match status" value="1"/>
</dbReference>
<dbReference type="GO" id="GO:0008270">
    <property type="term" value="F:zinc ion binding"/>
    <property type="evidence" value="ECO:0007669"/>
    <property type="project" value="UniProtKB-KW"/>
</dbReference>
<evidence type="ECO:0000256" key="5">
    <source>
        <dbReference type="ARBA" id="ARBA00023015"/>
    </source>
</evidence>
<dbReference type="GO" id="GO:0006351">
    <property type="term" value="P:DNA-templated transcription"/>
    <property type="evidence" value="ECO:0007669"/>
    <property type="project" value="InterPro"/>
</dbReference>
<evidence type="ECO:0000256" key="4">
    <source>
        <dbReference type="ARBA" id="ARBA00022833"/>
    </source>
</evidence>
<feature type="region of interest" description="Disordered" evidence="9">
    <location>
        <begin position="724"/>
        <end position="743"/>
    </location>
</feature>
<feature type="compositionally biased region" description="Low complexity" evidence="9">
    <location>
        <begin position="118"/>
        <end position="129"/>
    </location>
</feature>
<dbReference type="AlphaFoldDB" id="X5IHC9"/>
<evidence type="ECO:0000256" key="8">
    <source>
        <dbReference type="PROSITE-ProRule" id="PRU00042"/>
    </source>
</evidence>
<dbReference type="CDD" id="cd00067">
    <property type="entry name" value="GAL4"/>
    <property type="match status" value="1"/>
</dbReference>
<keyword evidence="5" id="KW-0805">Transcription regulation</keyword>
<dbReference type="InterPro" id="IPR001138">
    <property type="entry name" value="Zn2Cys6_DnaBD"/>
</dbReference>
<dbReference type="SUPFAM" id="SSF57701">
    <property type="entry name" value="Zn2/Cys6 DNA-binding domain"/>
    <property type="match status" value="1"/>
</dbReference>
<evidence type="ECO:0000256" key="1">
    <source>
        <dbReference type="ARBA" id="ARBA00022723"/>
    </source>
</evidence>
<sequence>MIYCAYCGKKFTRKEHLERHLPTHTNVKPYRCTECQLAFSRRDLLQRHYNTYHQPKSPMGTDTGDVKSIEGPNRIACTECSQAKTGCDKQEPCGRCREKNLPCKQRFAKRLSKKANIRRANAAASTSANGQTRPAPVQPATPASVQLPLPSPSPALVPTAVATSFINMDPSAGIYNMHMKATAPHDDILMSTDNQMKLYDGGIDHMSPIAMHISPANFGHTQAPDIGGVNEAMQVGADYTIGNELPGWESYFDNYGNGYTVSMDPIVDISIPPFPDYTPNSTPNLEQSSSAVSTPLSVHSPNPVDGAIPEFEAMMVAESGWPLVRCNPVRYSGSCPRTARIHLECLEQKLRQVGVWTTLAASLETARRDNAGIAAVVPMTGQTRDSMLAIAQTFLHKALDIHREGPPDRNHRYRPAAFLTLPPSGILDYFLQNYARNLSLFYSLVSTSRVDPNQMIEDNQTSTLLVLLMIAQGASVVPIDEARVLSTGLIETCRISLLDIVEKNVEMCADPTVHRSALLFTLSGAWSGDKWLMDIAMGQRGMYISMLTHAGMFESQQSWLPTTSYNDVNNREKEWRSWLEQETKNRLVYNWVMVDQELSLFHDTAPMLATSKIYAPLPGPEQLWASESADQWVAAVQAMSNLPADAGLQQLRSTPALLTPSLSVLFQEFVCDNTASQQMSSLTPCQLRLLLHPLHALQWHQQEISNYFANISSMPAMSPIAGNSNTNDNGGASNAQNNHAGMRQQHDVQSLLQKWFRTVTVHLSADPTCVASMTNLVLYHLIALNGLTNFPAIEALARLHGSIWEQSPGRAHCIRHGGEAVYHCGQVIRLIRTIPANRLPVWWSAAVYRAIMILWADSILRKQQQQSSQGGIGMGLPMGVGGMMTGSSQLSPIAIDQVGPEDPGLWMVWNHKGTAVLSNPNGTNTNLDNPPEILTFALNLLGSGAASRFTDGIKRKIGRLAQAWGV</sequence>